<feature type="domain" description="Nucleotide-diphospho-sugar transferase" evidence="3">
    <location>
        <begin position="118"/>
        <end position="319"/>
    </location>
</feature>
<dbReference type="EC" id="2.4.2.-" evidence="2"/>
<keyword evidence="2" id="KW-0808">Transferase</keyword>
<organism evidence="4 5">
    <name type="scientific">Cinchona calisaya</name>
    <dbReference type="NCBI Taxonomy" id="153742"/>
    <lineage>
        <taxon>Eukaryota</taxon>
        <taxon>Viridiplantae</taxon>
        <taxon>Streptophyta</taxon>
        <taxon>Embryophyta</taxon>
        <taxon>Tracheophyta</taxon>
        <taxon>Spermatophyta</taxon>
        <taxon>Magnoliopsida</taxon>
        <taxon>eudicotyledons</taxon>
        <taxon>Gunneridae</taxon>
        <taxon>Pentapetalae</taxon>
        <taxon>asterids</taxon>
        <taxon>lamiids</taxon>
        <taxon>Gentianales</taxon>
        <taxon>Rubiaceae</taxon>
        <taxon>Cinchonoideae</taxon>
        <taxon>Cinchoneae</taxon>
        <taxon>Cinchona</taxon>
    </lineage>
</organism>
<evidence type="ECO:0000313" key="5">
    <source>
        <dbReference type="Proteomes" id="UP001630127"/>
    </source>
</evidence>
<dbReference type="GO" id="GO:0071555">
    <property type="term" value="P:cell wall organization"/>
    <property type="evidence" value="ECO:0007669"/>
    <property type="project" value="UniProtKB-KW"/>
</dbReference>
<dbReference type="EMBL" id="JBJUIK010000001">
    <property type="protein sequence ID" value="KAL3537097.1"/>
    <property type="molecule type" value="Genomic_DNA"/>
</dbReference>
<evidence type="ECO:0000259" key="3">
    <source>
        <dbReference type="Pfam" id="PF03407"/>
    </source>
</evidence>
<dbReference type="PANTHER" id="PTHR46038:SF12">
    <property type="entry name" value="OS03G0731800 PROTEIN"/>
    <property type="match status" value="1"/>
</dbReference>
<dbReference type="PANTHER" id="PTHR46038">
    <property type="entry name" value="EXPRESSED PROTEIN-RELATED"/>
    <property type="match status" value="1"/>
</dbReference>
<dbReference type="InterPro" id="IPR044821">
    <property type="entry name" value="At1g28695/At4g15970-like"/>
</dbReference>
<dbReference type="SUPFAM" id="SSF53448">
    <property type="entry name" value="Nucleotide-diphospho-sugar transferases"/>
    <property type="match status" value="1"/>
</dbReference>
<evidence type="ECO:0000256" key="1">
    <source>
        <dbReference type="ARBA" id="ARBA00007033"/>
    </source>
</evidence>
<dbReference type="Proteomes" id="UP001630127">
    <property type="component" value="Unassembled WGS sequence"/>
</dbReference>
<dbReference type="GO" id="GO:0016757">
    <property type="term" value="F:glycosyltransferase activity"/>
    <property type="evidence" value="ECO:0007669"/>
    <property type="project" value="UniProtKB-KW"/>
</dbReference>
<dbReference type="Pfam" id="PF03407">
    <property type="entry name" value="Nucleotid_trans"/>
    <property type="match status" value="1"/>
</dbReference>
<dbReference type="InterPro" id="IPR005069">
    <property type="entry name" value="Nucl-diP-sugar_transferase"/>
</dbReference>
<keyword evidence="2" id="KW-0735">Signal-anchor</keyword>
<keyword evidence="2" id="KW-0812">Transmembrane</keyword>
<dbReference type="GO" id="GO:0000139">
    <property type="term" value="C:Golgi membrane"/>
    <property type="evidence" value="ECO:0007669"/>
    <property type="project" value="UniProtKB-SubCell"/>
</dbReference>
<gene>
    <name evidence="4" type="ORF">ACH5RR_000463</name>
</gene>
<reference evidence="4 5" key="1">
    <citation type="submission" date="2024-11" db="EMBL/GenBank/DDBJ databases">
        <title>A near-complete genome assembly of Cinchona calisaya.</title>
        <authorList>
            <person name="Lian D.C."/>
            <person name="Zhao X.W."/>
            <person name="Wei L."/>
        </authorList>
    </citation>
    <scope>NUCLEOTIDE SEQUENCE [LARGE SCALE GENOMIC DNA]</scope>
    <source>
        <tissue evidence="4">Nenye</tissue>
    </source>
</reference>
<keyword evidence="2" id="KW-0328">Glycosyltransferase</keyword>
<accession>A0ABD3B0P7</accession>
<protein>
    <recommendedName>
        <fullName evidence="2">Glycosyltransferase</fullName>
        <ecNumber evidence="2">2.4.2.-</ecNumber>
    </recommendedName>
</protein>
<evidence type="ECO:0000313" key="4">
    <source>
        <dbReference type="EMBL" id="KAL3537097.1"/>
    </source>
</evidence>
<keyword evidence="5" id="KW-1185">Reference proteome</keyword>
<dbReference type="AlphaFoldDB" id="A0ABD3B0P7"/>
<proteinExistence type="inferred from homology"/>
<sequence length="368" mass="42775">MVSTKNFTNYLAILSLFLIGFLFLRTRNLQEPILFSFQKRPASLSNPSNTTTITKDELEEVLSRAATTTATTTTTATDKTVIITIVNKAYVEPYNYRYPTMLDLFLEGFWVGEETRSLLDHVLVVAMDQTAYDRCKFQRLNCYRLVTDGLDFTEEKLYMSKDFIKMMWTRTSFLLDVLKRGYNFIFTDTDVIWLRNPFPRLRIFNNTDDLQISTDAFNGNPRSEKNFINTGFYYIRANNKTISLFNIWYATREYSKGMKEQDVLANLIRRGVTKELGLKVRFLDTLYFSGFCRDSKDVKSVVTVHANCCRSISAKVTDLSAVIKDWKRFNKLSRFVASISSNVTKRGFRWSRHGACFNSWRQPIPKLP</sequence>
<comment type="similarity">
    <text evidence="1 2">Belongs to the glycosyltransferase 77 family.</text>
</comment>
<keyword evidence="2" id="KW-0333">Golgi apparatus</keyword>
<comment type="subcellular location">
    <subcellularLocation>
        <location evidence="2">Golgi apparatus membrane</location>
        <topology evidence="2">Single-pass type II membrane protein</topology>
    </subcellularLocation>
</comment>
<comment type="caution">
    <text evidence="4">The sequence shown here is derived from an EMBL/GenBank/DDBJ whole genome shotgun (WGS) entry which is preliminary data.</text>
</comment>
<name>A0ABD3B0P7_9GENT</name>
<evidence type="ECO:0000256" key="2">
    <source>
        <dbReference type="RuleBase" id="RU363055"/>
    </source>
</evidence>
<keyword evidence="2" id="KW-0961">Cell wall biogenesis/degradation</keyword>
<dbReference type="InterPro" id="IPR029044">
    <property type="entry name" value="Nucleotide-diphossugar_trans"/>
</dbReference>